<sequence>MLNARGLLPLVIVWVALADHLTRSDDFAYVNLPDNHLPQYFNAFPAQADRCLSDDECPYKKLLQSQGYDENACWGHERNCIQEKRFSEPRCPGKNLRYVKDKTEQIETFYNQADFGYIRQQLREMTLMCEPTYPHDSSLECSQYLRFCRGRNLMFNFTDLPGRKEPLRYRMDVLKPGQVGGFCKFHKERLEAEAEHVSALQSWAPELRFFEQLESQPIESGKCDVVVDKPTYIMKIDATSNMYHHFCDFFNLYASLHVNQSHPLAFHTDVHVLIWESYTYESAFAAAFKAFTTNTIWDLKTFSGKTVCFKNVVLPLLPRMIFGLYYNTPIISGCEKSGLFQAFSEFMLHRLRIPIQPRKSARKVRITFLVRRTKYRQVLNEDELYKEIAQNPQYEVQKVAFGRGIPFMRQLEITRNSDVLIGMHGAGLTHLLFLPNWGAVFELYNCEDPNCYMDLARLRGVKYLTWENSRKVFPEDQGHHPEGGAHAKFTNYSFDKKEFARLVREAAEHVLNHKEFKKMIAERSEDPSGSNSDDADRGHNEL</sequence>
<evidence type="ECO:0000259" key="13">
    <source>
        <dbReference type="Pfam" id="PF04577"/>
    </source>
</evidence>
<comment type="catalytic activity">
    <reaction evidence="10">
        <text>L-threonyl-[protein] + UDP-N-acetyl-alpha-D-glucosamine = 3-O-(N-acetyl-beta-D-glucosaminyl)-L-threonyl-[protein] + UDP + H(+)</text>
        <dbReference type="Rhea" id="RHEA:48908"/>
        <dbReference type="Rhea" id="RHEA-COMP:11060"/>
        <dbReference type="Rhea" id="RHEA-COMP:12252"/>
        <dbReference type="ChEBI" id="CHEBI:15378"/>
        <dbReference type="ChEBI" id="CHEBI:30013"/>
        <dbReference type="ChEBI" id="CHEBI:57705"/>
        <dbReference type="ChEBI" id="CHEBI:58223"/>
        <dbReference type="ChEBI" id="CHEBI:90840"/>
        <dbReference type="EC" id="2.4.1.255"/>
    </reaction>
</comment>
<evidence type="ECO:0000256" key="9">
    <source>
        <dbReference type="ARBA" id="ARBA00048317"/>
    </source>
</evidence>
<keyword evidence="2" id="KW-0328">Glycosyltransferase</keyword>
<dbReference type="OrthoDB" id="529273at2759"/>
<evidence type="ECO:0000256" key="10">
    <source>
        <dbReference type="ARBA" id="ARBA00049432"/>
    </source>
</evidence>
<accession>A0A7R8UG75</accession>
<evidence type="ECO:0000313" key="15">
    <source>
        <dbReference type="Proteomes" id="UP000594454"/>
    </source>
</evidence>
<keyword evidence="5" id="KW-0256">Endoplasmic reticulum</keyword>
<evidence type="ECO:0000256" key="11">
    <source>
        <dbReference type="SAM" id="MobiDB-lite"/>
    </source>
</evidence>
<comment type="catalytic activity">
    <reaction evidence="9">
        <text>L-seryl-[protein] + UDP-N-acetyl-alpha-D-glucosamine = 3-O-(N-acetyl-beta-D-glucosaminyl)-L-seryl-[protein] + UDP + H(+)</text>
        <dbReference type="Rhea" id="RHEA:48904"/>
        <dbReference type="Rhea" id="RHEA-COMP:9863"/>
        <dbReference type="Rhea" id="RHEA-COMP:12251"/>
        <dbReference type="ChEBI" id="CHEBI:15378"/>
        <dbReference type="ChEBI" id="CHEBI:29999"/>
        <dbReference type="ChEBI" id="CHEBI:57705"/>
        <dbReference type="ChEBI" id="CHEBI:58223"/>
        <dbReference type="ChEBI" id="CHEBI:90838"/>
        <dbReference type="EC" id="2.4.1.255"/>
    </reaction>
</comment>
<feature type="region of interest" description="Disordered" evidence="11">
    <location>
        <begin position="521"/>
        <end position="542"/>
    </location>
</feature>
<dbReference type="PANTHER" id="PTHR20961">
    <property type="entry name" value="GLYCOSYLTRANSFERASE"/>
    <property type="match status" value="1"/>
</dbReference>
<organism evidence="14 15">
    <name type="scientific">Hermetia illucens</name>
    <name type="common">Black soldier fly</name>
    <dbReference type="NCBI Taxonomy" id="343691"/>
    <lineage>
        <taxon>Eukaryota</taxon>
        <taxon>Metazoa</taxon>
        <taxon>Ecdysozoa</taxon>
        <taxon>Arthropoda</taxon>
        <taxon>Hexapoda</taxon>
        <taxon>Insecta</taxon>
        <taxon>Pterygota</taxon>
        <taxon>Neoptera</taxon>
        <taxon>Endopterygota</taxon>
        <taxon>Diptera</taxon>
        <taxon>Brachycera</taxon>
        <taxon>Stratiomyomorpha</taxon>
        <taxon>Stratiomyidae</taxon>
        <taxon>Hermetiinae</taxon>
        <taxon>Hermetia</taxon>
    </lineage>
</organism>
<evidence type="ECO:0000256" key="5">
    <source>
        <dbReference type="ARBA" id="ARBA00022824"/>
    </source>
</evidence>
<evidence type="ECO:0000256" key="3">
    <source>
        <dbReference type="ARBA" id="ARBA00022679"/>
    </source>
</evidence>
<dbReference type="Proteomes" id="UP000594454">
    <property type="component" value="Chromosome 1"/>
</dbReference>
<dbReference type="Pfam" id="PF04577">
    <property type="entry name" value="Glyco_transf_61"/>
    <property type="match status" value="1"/>
</dbReference>
<evidence type="ECO:0000256" key="6">
    <source>
        <dbReference type="ARBA" id="ARBA00023180"/>
    </source>
</evidence>
<feature type="signal peptide" evidence="12">
    <location>
        <begin position="1"/>
        <end position="18"/>
    </location>
</feature>
<evidence type="ECO:0000256" key="4">
    <source>
        <dbReference type="ARBA" id="ARBA00022729"/>
    </source>
</evidence>
<dbReference type="PANTHER" id="PTHR20961:SF148">
    <property type="entry name" value="EGF DOMAIN-SPECIFIC O-LINKED N-ACETYLGLUCOSAMINE TRANSFERASE"/>
    <property type="match status" value="1"/>
</dbReference>
<evidence type="ECO:0000256" key="2">
    <source>
        <dbReference type="ARBA" id="ARBA00022676"/>
    </source>
</evidence>
<dbReference type="EC" id="2.4.1.255" evidence="1"/>
<dbReference type="InterPro" id="IPR049625">
    <property type="entry name" value="Glyco_transf_61_cat"/>
</dbReference>
<protein>
    <recommendedName>
        <fullName evidence="7">EGF domain-specific O-linked N-acetylglucosamine transferase</fullName>
        <ecNumber evidence="1">2.4.1.255</ecNumber>
    </recommendedName>
    <alternativeName>
        <fullName evidence="8">Extracellular O-linked N-acetylglucosamine transferase</fullName>
    </alternativeName>
</protein>
<dbReference type="FunCoup" id="A0A7R8UG75">
    <property type="interactions" value="316"/>
</dbReference>
<proteinExistence type="predicted"/>
<name>A0A7R8UG75_HERIL</name>
<evidence type="ECO:0000256" key="1">
    <source>
        <dbReference type="ARBA" id="ARBA00011970"/>
    </source>
</evidence>
<dbReference type="GO" id="GO:0097363">
    <property type="term" value="F:protein O-acetylglucosaminyltransferase activity"/>
    <property type="evidence" value="ECO:0007669"/>
    <property type="project" value="UniProtKB-EC"/>
</dbReference>
<evidence type="ECO:0000256" key="7">
    <source>
        <dbReference type="ARBA" id="ARBA00040944"/>
    </source>
</evidence>
<dbReference type="AlphaFoldDB" id="A0A7R8UG75"/>
<keyword evidence="4 12" id="KW-0732">Signal</keyword>
<evidence type="ECO:0000256" key="8">
    <source>
        <dbReference type="ARBA" id="ARBA00042574"/>
    </source>
</evidence>
<dbReference type="EMBL" id="LR899009">
    <property type="protein sequence ID" value="CAD7080231.1"/>
    <property type="molecule type" value="Genomic_DNA"/>
</dbReference>
<feature type="domain" description="Glycosyltransferase 61 catalytic" evidence="13">
    <location>
        <begin position="342"/>
        <end position="437"/>
    </location>
</feature>
<keyword evidence="6" id="KW-0325">Glycoprotein</keyword>
<dbReference type="InterPro" id="IPR007657">
    <property type="entry name" value="Glycosyltransferase_61"/>
</dbReference>
<keyword evidence="3" id="KW-0808">Transferase</keyword>
<dbReference type="InParanoid" id="A0A7R8UG75"/>
<feature type="chain" id="PRO_5031276300" description="EGF domain-specific O-linked N-acetylglucosamine transferase" evidence="12">
    <location>
        <begin position="19"/>
        <end position="542"/>
    </location>
</feature>
<evidence type="ECO:0000256" key="12">
    <source>
        <dbReference type="SAM" id="SignalP"/>
    </source>
</evidence>
<keyword evidence="15" id="KW-1185">Reference proteome</keyword>
<dbReference type="OMA" id="GHCELNR"/>
<reference evidence="14 15" key="1">
    <citation type="submission" date="2020-11" db="EMBL/GenBank/DDBJ databases">
        <authorList>
            <person name="Wallbank WR R."/>
            <person name="Pardo Diaz C."/>
            <person name="Kozak K."/>
            <person name="Martin S."/>
            <person name="Jiggins C."/>
            <person name="Moest M."/>
            <person name="Warren A I."/>
            <person name="Generalovic N T."/>
            <person name="Byers J.R.P. K."/>
            <person name="Montejo-Kovacevich G."/>
            <person name="Yen C E."/>
        </authorList>
    </citation>
    <scope>NUCLEOTIDE SEQUENCE [LARGE SCALE GENOMIC DNA]</scope>
</reference>
<gene>
    <name evidence="14" type="ORF">HERILL_LOCUS3396</name>
</gene>
<dbReference type="GO" id="GO:0005788">
    <property type="term" value="C:endoplasmic reticulum lumen"/>
    <property type="evidence" value="ECO:0007669"/>
    <property type="project" value="TreeGrafter"/>
</dbReference>
<evidence type="ECO:0000313" key="14">
    <source>
        <dbReference type="EMBL" id="CAD7080231.1"/>
    </source>
</evidence>